<reference evidence="1" key="1">
    <citation type="submission" date="2020-11" db="EMBL/GenBank/DDBJ databases">
        <authorList>
            <consortium name="DOE Joint Genome Institute"/>
            <person name="Ahrendt S."/>
            <person name="Riley R."/>
            <person name="Andreopoulos W."/>
            <person name="Labutti K."/>
            <person name="Pangilinan J."/>
            <person name="Ruiz-Duenas F.J."/>
            <person name="Barrasa J.M."/>
            <person name="Sanchez-Garcia M."/>
            <person name="Camarero S."/>
            <person name="Miyauchi S."/>
            <person name="Serrano A."/>
            <person name="Linde D."/>
            <person name="Babiker R."/>
            <person name="Drula E."/>
            <person name="Ayuso-Fernandez I."/>
            <person name="Pacheco R."/>
            <person name="Padilla G."/>
            <person name="Ferreira P."/>
            <person name="Barriuso J."/>
            <person name="Kellner H."/>
            <person name="Castanera R."/>
            <person name="Alfaro M."/>
            <person name="Ramirez L."/>
            <person name="Pisabarro A.G."/>
            <person name="Kuo A."/>
            <person name="Tritt A."/>
            <person name="Lipzen A."/>
            <person name="He G."/>
            <person name="Yan M."/>
            <person name="Ng V."/>
            <person name="Cullen D."/>
            <person name="Martin F."/>
            <person name="Rosso M.-N."/>
            <person name="Henrissat B."/>
            <person name="Hibbett D."/>
            <person name="Martinez A.T."/>
            <person name="Grigoriev I.V."/>
        </authorList>
    </citation>
    <scope>NUCLEOTIDE SEQUENCE</scope>
    <source>
        <strain evidence="1">MF-IS2</strain>
    </source>
</reference>
<comment type="caution">
    <text evidence="1">The sequence shown here is derived from an EMBL/GenBank/DDBJ whole genome shotgun (WGS) entry which is preliminary data.</text>
</comment>
<evidence type="ECO:0000313" key="1">
    <source>
        <dbReference type="EMBL" id="KAF9445628.1"/>
    </source>
</evidence>
<sequence>MESPSPLFIAIQKALQRPSLIKLSIQSSDISLSTLLDVPTQITAFCIGHNRTIPGSLPHRNSPPIPLTTLAWSGGNDQNIMDPFARLYMDPQSPFDLSNLQTLIWGYTCTFPHHYFQGLRNILQFTTRSLQNLHLTCPDISRNSSHFPPADTSSDKTYISRAGFSKAGKSSL</sequence>
<dbReference type="EMBL" id="MU151290">
    <property type="protein sequence ID" value="KAF9445628.1"/>
    <property type="molecule type" value="Genomic_DNA"/>
</dbReference>
<proteinExistence type="predicted"/>
<dbReference type="AlphaFoldDB" id="A0A9P6C1R9"/>
<accession>A0A9P6C1R9</accession>
<feature type="non-terminal residue" evidence="1">
    <location>
        <position position="172"/>
    </location>
</feature>
<organism evidence="1 2">
    <name type="scientific">Macrolepiota fuliginosa MF-IS2</name>
    <dbReference type="NCBI Taxonomy" id="1400762"/>
    <lineage>
        <taxon>Eukaryota</taxon>
        <taxon>Fungi</taxon>
        <taxon>Dikarya</taxon>
        <taxon>Basidiomycota</taxon>
        <taxon>Agaricomycotina</taxon>
        <taxon>Agaricomycetes</taxon>
        <taxon>Agaricomycetidae</taxon>
        <taxon>Agaricales</taxon>
        <taxon>Agaricineae</taxon>
        <taxon>Agaricaceae</taxon>
        <taxon>Macrolepiota</taxon>
    </lineage>
</organism>
<protein>
    <submittedName>
        <fullName evidence="1">Uncharacterized protein</fullName>
    </submittedName>
</protein>
<keyword evidence="2" id="KW-1185">Reference proteome</keyword>
<gene>
    <name evidence="1" type="ORF">P691DRAFT_805420</name>
</gene>
<dbReference type="Proteomes" id="UP000807342">
    <property type="component" value="Unassembled WGS sequence"/>
</dbReference>
<evidence type="ECO:0000313" key="2">
    <source>
        <dbReference type="Proteomes" id="UP000807342"/>
    </source>
</evidence>
<name>A0A9P6C1R9_9AGAR</name>